<organism evidence="2 4">
    <name type="scientific">Aminobacter aminovorans</name>
    <name type="common">Chelatobacter heintzii</name>
    <dbReference type="NCBI Taxonomy" id="83263"/>
    <lineage>
        <taxon>Bacteria</taxon>
        <taxon>Pseudomonadati</taxon>
        <taxon>Pseudomonadota</taxon>
        <taxon>Alphaproteobacteria</taxon>
        <taxon>Hyphomicrobiales</taxon>
        <taxon>Phyllobacteriaceae</taxon>
        <taxon>Aminobacter</taxon>
    </lineage>
</organism>
<dbReference type="KEGG" id="aak:AA2016_0849"/>
<dbReference type="RefSeq" id="WP_067955875.1">
    <property type="nucleotide sequence ID" value="NZ_CP015005.1"/>
</dbReference>
<gene>
    <name evidence="2" type="ORF">AA2016_0849</name>
    <name evidence="3" type="ORF">FHS67_003402</name>
</gene>
<evidence type="ECO:0000313" key="5">
    <source>
        <dbReference type="Proteomes" id="UP000577697"/>
    </source>
</evidence>
<evidence type="ECO:0000313" key="2">
    <source>
        <dbReference type="EMBL" id="AMS39787.1"/>
    </source>
</evidence>
<name>A0AAC8YK38_AMIAI</name>
<dbReference type="Proteomes" id="UP000577697">
    <property type="component" value="Unassembled WGS sequence"/>
</dbReference>
<feature type="transmembrane region" description="Helical" evidence="1">
    <location>
        <begin position="130"/>
        <end position="149"/>
    </location>
</feature>
<keyword evidence="1" id="KW-0812">Transmembrane</keyword>
<feature type="transmembrane region" description="Helical" evidence="1">
    <location>
        <begin position="67"/>
        <end position="89"/>
    </location>
</feature>
<dbReference type="AlphaFoldDB" id="A0AAC8YK38"/>
<dbReference type="Proteomes" id="UP000075755">
    <property type="component" value="Chromosome"/>
</dbReference>
<dbReference type="EMBL" id="CP015005">
    <property type="protein sequence ID" value="AMS39787.1"/>
    <property type="molecule type" value="Genomic_DNA"/>
</dbReference>
<protein>
    <recommendedName>
        <fullName evidence="6">DUF2214 domain-containing protein</fullName>
    </recommendedName>
</protein>
<reference evidence="2 4" key="1">
    <citation type="submission" date="2016-03" db="EMBL/GenBank/DDBJ databases">
        <title>Complete genome of Aminobacter aminovorans KCTC 2477.</title>
        <authorList>
            <person name="Kim K.M."/>
        </authorList>
    </citation>
    <scope>NUCLEOTIDE SEQUENCE [LARGE SCALE GENOMIC DNA]</scope>
    <source>
        <strain evidence="2 4">KCTC 2477</strain>
    </source>
</reference>
<accession>A0AAC8YK38</accession>
<feature type="transmembrane region" description="Helical" evidence="1">
    <location>
        <begin position="95"/>
        <end position="118"/>
    </location>
</feature>
<evidence type="ECO:0000256" key="1">
    <source>
        <dbReference type="SAM" id="Phobius"/>
    </source>
</evidence>
<dbReference type="EMBL" id="JACICB010000012">
    <property type="protein sequence ID" value="MBB3707074.1"/>
    <property type="molecule type" value="Genomic_DNA"/>
</dbReference>
<evidence type="ECO:0000313" key="4">
    <source>
        <dbReference type="Proteomes" id="UP000075755"/>
    </source>
</evidence>
<keyword evidence="5" id="KW-1185">Reference proteome</keyword>
<evidence type="ECO:0008006" key="6">
    <source>
        <dbReference type="Google" id="ProtNLM"/>
    </source>
</evidence>
<reference evidence="3 5" key="2">
    <citation type="submission" date="2020-08" db="EMBL/GenBank/DDBJ databases">
        <title>Genomic Encyclopedia of Type Strains, Phase IV (KMG-IV): sequencing the most valuable type-strain genomes for metagenomic binning, comparative biology and taxonomic classification.</title>
        <authorList>
            <person name="Goeker M."/>
        </authorList>
    </citation>
    <scope>NUCLEOTIDE SEQUENCE [LARGE SCALE GENOMIC DNA]</scope>
    <source>
        <strain evidence="3 5">DSM 10368</strain>
    </source>
</reference>
<feature type="transmembrane region" description="Helical" evidence="1">
    <location>
        <begin position="20"/>
        <end position="46"/>
    </location>
</feature>
<keyword evidence="1" id="KW-0472">Membrane</keyword>
<keyword evidence="1" id="KW-1133">Transmembrane helix</keyword>
<evidence type="ECO:0000313" key="3">
    <source>
        <dbReference type="EMBL" id="MBB3707074.1"/>
    </source>
</evidence>
<proteinExistence type="predicted"/>
<sequence>MEPLQAVEQWDLVRQLKTSFVAYPVVNAVHIAAIGALLTSVALLDLRILGAFGSLPERPFVMLLRRLALMAFCLAVLSGLALFSVRASYYAGMPVFLGKMGLIALAGATFALFAAIESDKQRRWSSLRRPLAVMSVVIWCTVLLCGRFIGFL</sequence>